<reference evidence="6 7" key="1">
    <citation type="submission" date="2019-02" db="EMBL/GenBank/DDBJ databases">
        <title>Halieaceae_genomes.</title>
        <authorList>
            <person name="Li S.-H."/>
        </authorList>
    </citation>
    <scope>NUCLEOTIDE SEQUENCE [LARGE SCALE GENOMIC DNA]</scope>
    <source>
        <strain evidence="6 7">JH123</strain>
    </source>
</reference>
<dbReference type="PROSITE" id="PS50970">
    <property type="entry name" value="HCY"/>
    <property type="match status" value="1"/>
</dbReference>
<evidence type="ECO:0000313" key="7">
    <source>
        <dbReference type="Proteomes" id="UP001317963"/>
    </source>
</evidence>
<organism evidence="6 7">
    <name type="scientific">Candidatus Paraluminiphilus aquimaris</name>
    <dbReference type="NCBI Taxonomy" id="2518994"/>
    <lineage>
        <taxon>Bacteria</taxon>
        <taxon>Pseudomonadati</taxon>
        <taxon>Pseudomonadota</taxon>
        <taxon>Gammaproteobacteria</taxon>
        <taxon>Cellvibrionales</taxon>
        <taxon>Halieaceae</taxon>
        <taxon>Candidatus Paraluminiphilus</taxon>
    </lineage>
</organism>
<dbReference type="SUPFAM" id="SSF82282">
    <property type="entry name" value="Homocysteine S-methyltransferase"/>
    <property type="match status" value="1"/>
</dbReference>
<protein>
    <submittedName>
        <fullName evidence="6">Betaine--homocysteine S-methyltransferase</fullName>
        <ecNumber evidence="6">2.1.1.5</ecNumber>
    </submittedName>
</protein>
<proteinExistence type="predicted"/>
<feature type="binding site" evidence="3">
    <location>
        <position position="281"/>
    </location>
    <ligand>
        <name>Zn(2+)</name>
        <dbReference type="ChEBI" id="CHEBI:29105"/>
    </ligand>
</feature>
<dbReference type="PANTHER" id="PTHR45833:SF2">
    <property type="entry name" value="BIFUNCTIONAL HOMOCYSTEINE S-METHYLTRANSFERASE_5,10-METHYLENETETRAHYDROFOLATE REDUCTASE"/>
    <property type="match status" value="1"/>
</dbReference>
<dbReference type="Pfam" id="PF02574">
    <property type="entry name" value="S-methyl_trans"/>
    <property type="match status" value="1"/>
</dbReference>
<feature type="domain" description="Hcy-binding" evidence="5">
    <location>
        <begin position="3"/>
        <end position="295"/>
    </location>
</feature>
<dbReference type="GO" id="GO:0047150">
    <property type="term" value="F:betaine-homocysteine S-methyltransferase activity"/>
    <property type="evidence" value="ECO:0007669"/>
    <property type="project" value="UniProtKB-EC"/>
</dbReference>
<evidence type="ECO:0000256" key="3">
    <source>
        <dbReference type="PROSITE-ProRule" id="PRU00333"/>
    </source>
</evidence>
<keyword evidence="3" id="KW-0479">Metal-binding</keyword>
<keyword evidence="7" id="KW-1185">Reference proteome</keyword>
<comment type="cofactor">
    <cofactor evidence="3">
        <name>Zn(2+)</name>
        <dbReference type="ChEBI" id="CHEBI:29105"/>
    </cofactor>
</comment>
<keyword evidence="3" id="KW-0862">Zinc</keyword>
<evidence type="ECO:0000256" key="4">
    <source>
        <dbReference type="SAM" id="MobiDB-lite"/>
    </source>
</evidence>
<dbReference type="InterPro" id="IPR050554">
    <property type="entry name" value="Met_Synthase/Corrinoid"/>
</dbReference>
<evidence type="ECO:0000259" key="5">
    <source>
        <dbReference type="PROSITE" id="PS50970"/>
    </source>
</evidence>
<dbReference type="EC" id="2.1.1.5" evidence="6"/>
<keyword evidence="1 3" id="KW-0489">Methyltransferase</keyword>
<dbReference type="RefSeq" id="WP_279242300.1">
    <property type="nucleotide sequence ID" value="NZ_CP036501.1"/>
</dbReference>
<feature type="region of interest" description="Disordered" evidence="4">
    <location>
        <begin position="313"/>
        <end position="336"/>
    </location>
</feature>
<evidence type="ECO:0000256" key="2">
    <source>
        <dbReference type="ARBA" id="ARBA00022679"/>
    </source>
</evidence>
<accession>A0ABY6Q4C4</accession>
<dbReference type="InterPro" id="IPR003726">
    <property type="entry name" value="HCY_dom"/>
</dbReference>
<name>A0ABY6Q4C4_9GAMM</name>
<feature type="binding site" evidence="3">
    <location>
        <position position="280"/>
    </location>
    <ligand>
        <name>Zn(2+)</name>
        <dbReference type="ChEBI" id="CHEBI:29105"/>
    </ligand>
</feature>
<gene>
    <name evidence="6" type="primary">bmt</name>
    <name evidence="6" type="ORF">E0F26_01615</name>
</gene>
<evidence type="ECO:0000313" key="6">
    <source>
        <dbReference type="EMBL" id="UZP73507.1"/>
    </source>
</evidence>
<dbReference type="NCBIfam" id="NF005718">
    <property type="entry name" value="PRK07534.1"/>
    <property type="match status" value="1"/>
</dbReference>
<evidence type="ECO:0000256" key="1">
    <source>
        <dbReference type="ARBA" id="ARBA00022603"/>
    </source>
</evidence>
<dbReference type="Gene3D" id="3.20.20.330">
    <property type="entry name" value="Homocysteine-binding-like domain"/>
    <property type="match status" value="1"/>
</dbReference>
<keyword evidence="2 3" id="KW-0808">Transferase</keyword>
<sequence>MSNPILDVIARKGWCVTDGATGSNFFGRGLEAGYPPELWCLERPEEVLWLHGEFLKAGADLILTNSFGSNAPRLKLHKSEHRVHEINKAAAQLARQAVSEFADISGHIAVVAGSMGPTGELFAPMGELTHESTVAFFTEQAEALAEGGADALWIETMSSTEEVAAAVEAAKKTGLPVAATLTFDTARRSMMGVTPTEYASFAQEVGLDLIGSNCGIGPAELMDSTTELLNANSGLPIIAKGNCGIPQYVDGEIHFHGSPELMAQYALHARDAGATVIGGCCGTTPEHLAAMVEALNSTPSRVFDPLAMTQALGKPWPDLSDRGSAGGGRRSRRRQG</sequence>
<dbReference type="Proteomes" id="UP001317963">
    <property type="component" value="Chromosome"/>
</dbReference>
<feature type="binding site" evidence="3">
    <location>
        <position position="214"/>
    </location>
    <ligand>
        <name>Zn(2+)</name>
        <dbReference type="ChEBI" id="CHEBI:29105"/>
    </ligand>
</feature>
<dbReference type="InterPro" id="IPR036589">
    <property type="entry name" value="HCY_dom_sf"/>
</dbReference>
<dbReference type="PANTHER" id="PTHR45833">
    <property type="entry name" value="METHIONINE SYNTHASE"/>
    <property type="match status" value="1"/>
</dbReference>
<dbReference type="EMBL" id="CP036501">
    <property type="protein sequence ID" value="UZP73507.1"/>
    <property type="molecule type" value="Genomic_DNA"/>
</dbReference>
<dbReference type="GO" id="GO:0032259">
    <property type="term" value="P:methylation"/>
    <property type="evidence" value="ECO:0007669"/>
    <property type="project" value="UniProtKB-KW"/>
</dbReference>